<dbReference type="PROSITE" id="PS50102">
    <property type="entry name" value="RRM"/>
    <property type="match status" value="3"/>
</dbReference>
<dbReference type="GO" id="GO:0005737">
    <property type="term" value="C:cytoplasm"/>
    <property type="evidence" value="ECO:0007669"/>
    <property type="project" value="TreeGrafter"/>
</dbReference>
<dbReference type="InterPro" id="IPR000504">
    <property type="entry name" value="RRM_dom"/>
</dbReference>
<dbReference type="GO" id="GO:0016787">
    <property type="term" value="F:hydrolase activity"/>
    <property type="evidence" value="ECO:0007669"/>
    <property type="project" value="InterPro"/>
</dbReference>
<proteinExistence type="predicted"/>
<dbReference type="InterPro" id="IPR012677">
    <property type="entry name" value="Nucleotide-bd_a/b_plait_sf"/>
</dbReference>
<gene>
    <name evidence="5" type="ORF">FCALED_LOCUS7445</name>
</gene>
<dbReference type="OrthoDB" id="10267127at2759"/>
<dbReference type="GO" id="GO:0003729">
    <property type="term" value="F:mRNA binding"/>
    <property type="evidence" value="ECO:0007669"/>
    <property type="project" value="TreeGrafter"/>
</dbReference>
<feature type="compositionally biased region" description="Low complexity" evidence="3">
    <location>
        <begin position="116"/>
        <end position="125"/>
    </location>
</feature>
<dbReference type="GO" id="GO:0005634">
    <property type="term" value="C:nucleus"/>
    <property type="evidence" value="ECO:0007669"/>
    <property type="project" value="TreeGrafter"/>
</dbReference>
<dbReference type="GO" id="GO:1990904">
    <property type="term" value="C:ribonucleoprotein complex"/>
    <property type="evidence" value="ECO:0007669"/>
    <property type="project" value="TreeGrafter"/>
</dbReference>
<evidence type="ECO:0000313" key="5">
    <source>
        <dbReference type="EMBL" id="CAG8578021.1"/>
    </source>
</evidence>
<dbReference type="PRINTS" id="PR00114">
    <property type="entry name" value="STPHPHTASE"/>
</dbReference>
<dbReference type="AlphaFoldDB" id="A0A9N9BU87"/>
<evidence type="ECO:0000256" key="2">
    <source>
        <dbReference type="PROSITE-ProRule" id="PRU00176"/>
    </source>
</evidence>
<feature type="compositionally biased region" description="Polar residues" evidence="3">
    <location>
        <begin position="98"/>
        <end position="115"/>
    </location>
</feature>
<dbReference type="PANTHER" id="PTHR23003:SF64">
    <property type="entry name" value="RRM DOMAIN-CONTAINING PROTEIN"/>
    <property type="match status" value="1"/>
</dbReference>
<dbReference type="Pfam" id="PF00076">
    <property type="entry name" value="RRM_1"/>
    <property type="match status" value="3"/>
</dbReference>
<feature type="domain" description="RRM" evidence="4">
    <location>
        <begin position="283"/>
        <end position="360"/>
    </location>
</feature>
<keyword evidence="6" id="KW-1185">Reference proteome</keyword>
<dbReference type="PANTHER" id="PTHR23003">
    <property type="entry name" value="RNA RECOGNITION MOTIF RRM DOMAIN CONTAINING PROTEIN"/>
    <property type="match status" value="1"/>
</dbReference>
<sequence length="964" mass="105641">MLEIVGWQDLKDLFRKAGNVQRANIMQSRDGRSKGHGIVLYATVADAQKAILEFDGYEWHSRKLEVREDRIANDYPPPPPRTECVNNIDQTESENDKITSTNGLSVSVNSNDINGTSSSTQSTTSPVDYSSITKITKNEILNMNGTNINGITNGTTCSEEYTANNSSPGIINSSTLQRQLFVGNLPFRVRWQDLKDLFRKAGTVIRADVALGYDNRSKGHGTVLFTTLEEAKNAIAMFNQKPWQGRILEVREDRGFVDPNVQNNVNGLEGLIYGAPQQNYAGKLLFVGNLPFNCQWQDLKDLFRNAGNIIRADVSTNYDGRSRGFGTVLFATPEDARNAVGMYNGYEFQGRILRVHFDKFSFPPFPPHHHHNPPPHPHLTVHPHHRPPPPPLIHHHNFHLGHPPIPHPHFIPPTHMGPFSPPLTTPSLTSPTPFPTSYNPLAHLNNLPNPNTNATSSFQPIPLVSSVGSVHGVGANSLQNFNQSSQNISQDQPIVTPTTQFSGFGPIGKTHQSPQISSALSNFSALGAFPAPSSNTTNGIANNNGINGTADVNNNNYGTGNNPIHNLTSNFGSVVHPSSSSSNVVKETDNGSKNGIIGSSSTTTEVTSSSVNTDNNSPNSVTTSMIVPSQGLWEKSTSAMLSTTTVSNGSNGNVNSGNIMSIGMTSSLTGMTGLDSPVSQMVIPTQSVFVRNIDHLSTRKPVSETPSANYSLLYTLEDSLSHKNIIFIGDVHGMINELSELINKIGYDPLKDHLIFVGDLVAKGPESIQVLKLIHSLGASCVRGNHDDKVLRWKSLLDSLDAQGIGLDEYIRQNNMPKDMSVKSEHRLIAEQLDSELYEYFLCCPIILNIPEHDLYVVHAGLLPDTPLLGQNPFDLMNMRNIKDDGKSTKNKKEGHAWTKYWNAAQEKSLSPKTVIYGHDASRGLKIKPYSFGLDSRCVYGGELSALKWNEREIISVKCKQYAD</sequence>
<dbReference type="SUPFAM" id="SSF54928">
    <property type="entry name" value="RNA-binding domain, RBD"/>
    <property type="match status" value="3"/>
</dbReference>
<dbReference type="InterPro" id="IPR035979">
    <property type="entry name" value="RBD_domain_sf"/>
</dbReference>
<dbReference type="InterPro" id="IPR004843">
    <property type="entry name" value="Calcineurin-like_PHP"/>
</dbReference>
<dbReference type="CDD" id="cd00144">
    <property type="entry name" value="MPP_PPP_family"/>
    <property type="match status" value="1"/>
</dbReference>
<evidence type="ECO:0000256" key="1">
    <source>
        <dbReference type="ARBA" id="ARBA00022884"/>
    </source>
</evidence>
<organism evidence="5 6">
    <name type="scientific">Funneliformis caledonium</name>
    <dbReference type="NCBI Taxonomy" id="1117310"/>
    <lineage>
        <taxon>Eukaryota</taxon>
        <taxon>Fungi</taxon>
        <taxon>Fungi incertae sedis</taxon>
        <taxon>Mucoromycota</taxon>
        <taxon>Glomeromycotina</taxon>
        <taxon>Glomeromycetes</taxon>
        <taxon>Glomerales</taxon>
        <taxon>Glomeraceae</taxon>
        <taxon>Funneliformis</taxon>
    </lineage>
</organism>
<dbReference type="FunFam" id="3.30.70.330:FF:000145">
    <property type="entry name" value="Putative RNP domain-containing protein"/>
    <property type="match status" value="2"/>
</dbReference>
<dbReference type="Gene3D" id="3.60.21.10">
    <property type="match status" value="1"/>
</dbReference>
<feature type="domain" description="RRM" evidence="4">
    <location>
        <begin position="178"/>
        <end position="255"/>
    </location>
</feature>
<evidence type="ECO:0000259" key="4">
    <source>
        <dbReference type="PROSITE" id="PS50102"/>
    </source>
</evidence>
<feature type="compositionally biased region" description="Low complexity" evidence="3">
    <location>
        <begin position="575"/>
        <end position="585"/>
    </location>
</feature>
<evidence type="ECO:0000313" key="6">
    <source>
        <dbReference type="Proteomes" id="UP000789570"/>
    </source>
</evidence>
<dbReference type="Pfam" id="PF00149">
    <property type="entry name" value="Metallophos"/>
    <property type="match status" value="1"/>
</dbReference>
<dbReference type="SMART" id="SM00360">
    <property type="entry name" value="RRM"/>
    <property type="match status" value="3"/>
</dbReference>
<feature type="region of interest" description="Disordered" evidence="3">
    <location>
        <begin position="93"/>
        <end position="127"/>
    </location>
</feature>
<name>A0A9N9BU87_9GLOM</name>
<dbReference type="InterPro" id="IPR050374">
    <property type="entry name" value="RRT5_SRSF_SR"/>
</dbReference>
<keyword evidence="1 2" id="KW-0694">RNA-binding</keyword>
<dbReference type="Gene3D" id="3.30.70.330">
    <property type="match status" value="3"/>
</dbReference>
<comment type="caution">
    <text evidence="5">The sequence shown here is derived from an EMBL/GenBank/DDBJ whole genome shotgun (WGS) entry which is preliminary data.</text>
</comment>
<reference evidence="5" key="1">
    <citation type="submission" date="2021-06" db="EMBL/GenBank/DDBJ databases">
        <authorList>
            <person name="Kallberg Y."/>
            <person name="Tangrot J."/>
            <person name="Rosling A."/>
        </authorList>
    </citation>
    <scope>NUCLEOTIDE SEQUENCE</scope>
    <source>
        <strain evidence="5">UK204</strain>
    </source>
</reference>
<evidence type="ECO:0000256" key="3">
    <source>
        <dbReference type="SAM" id="MobiDB-lite"/>
    </source>
</evidence>
<feature type="domain" description="RRM" evidence="4">
    <location>
        <begin position="1"/>
        <end position="71"/>
    </location>
</feature>
<dbReference type="InterPro" id="IPR029052">
    <property type="entry name" value="Metallo-depent_PP-like"/>
</dbReference>
<dbReference type="SUPFAM" id="SSF56300">
    <property type="entry name" value="Metallo-dependent phosphatases"/>
    <property type="match status" value="1"/>
</dbReference>
<feature type="region of interest" description="Disordered" evidence="3">
    <location>
        <begin position="575"/>
        <end position="621"/>
    </location>
</feature>
<dbReference type="Proteomes" id="UP000789570">
    <property type="component" value="Unassembled WGS sequence"/>
</dbReference>
<dbReference type="EMBL" id="CAJVPQ010001978">
    <property type="protein sequence ID" value="CAG8578021.1"/>
    <property type="molecule type" value="Genomic_DNA"/>
</dbReference>
<dbReference type="InterPro" id="IPR006186">
    <property type="entry name" value="Ser/Thr-sp_prot-phosphatase"/>
</dbReference>
<feature type="compositionally biased region" description="Low complexity" evidence="3">
    <location>
        <begin position="599"/>
        <end position="621"/>
    </location>
</feature>
<accession>A0A9N9BU87</accession>
<protein>
    <submittedName>
        <fullName evidence="5">3445_t:CDS:1</fullName>
    </submittedName>
</protein>